<keyword evidence="1" id="KW-1133">Transmembrane helix</keyword>
<protein>
    <submittedName>
        <fullName evidence="5">Pimeloyl-ACP methyl ester carboxylesterase</fullName>
    </submittedName>
</protein>
<evidence type="ECO:0000256" key="1">
    <source>
        <dbReference type="SAM" id="Phobius"/>
    </source>
</evidence>
<dbReference type="InterPro" id="IPR050266">
    <property type="entry name" value="AB_hydrolase_sf"/>
</dbReference>
<dbReference type="OrthoDB" id="613638at2"/>
<dbReference type="EMBL" id="FUWZ01000012">
    <property type="protein sequence ID" value="SKA48439.1"/>
    <property type="molecule type" value="Genomic_DNA"/>
</dbReference>
<evidence type="ECO:0000256" key="2">
    <source>
        <dbReference type="SAM" id="SignalP"/>
    </source>
</evidence>
<evidence type="ECO:0000313" key="6">
    <source>
        <dbReference type="Proteomes" id="UP000190367"/>
    </source>
</evidence>
<reference evidence="6" key="1">
    <citation type="submission" date="2017-02" db="EMBL/GenBank/DDBJ databases">
        <authorList>
            <person name="Varghese N."/>
            <person name="Submissions S."/>
        </authorList>
    </citation>
    <scope>NUCLEOTIDE SEQUENCE [LARGE SCALE GENOMIC DNA]</scope>
    <source>
        <strain evidence="6">DSM 22224</strain>
    </source>
</reference>
<dbReference type="InterPro" id="IPR013595">
    <property type="entry name" value="Pept_S33_TAP-like_C"/>
</dbReference>
<proteinExistence type="predicted"/>
<evidence type="ECO:0000259" key="4">
    <source>
        <dbReference type="Pfam" id="PF08386"/>
    </source>
</evidence>
<dbReference type="Pfam" id="PF00561">
    <property type="entry name" value="Abhydrolase_1"/>
    <property type="match status" value="1"/>
</dbReference>
<dbReference type="Gene3D" id="3.40.50.1820">
    <property type="entry name" value="alpha/beta hydrolase"/>
    <property type="match status" value="1"/>
</dbReference>
<evidence type="ECO:0000313" key="5">
    <source>
        <dbReference type="EMBL" id="SKA48439.1"/>
    </source>
</evidence>
<sequence>MTTRTFLKRIVITLLILSGTVSAAPAQEKSASFRWASCPDCPFPDMDTAFLRQENILFGYLTVPENRSKPDSRKIRIAVQVFRARKPEAGRPPMIILHGGPGGRAVGIFSPEYDSIRQESDIILMDQRGSGFSGPDFAPEMNQEILEILAKDLKPEEETKERLALAAKVRDSLLARGVDLTAYNSREMAADIHDLCQLLGYTSWNLWGTSYGTRVALTMMKEYPEGIRSVILASPLPPNARYFENVTPNFKRSLDLLCDKCKADPNCNRSYPNLREDFTAAINGLERQPVIIPMDDPHKYPGGRFVINAQDMLLAIQQALYSRDNYPLIPIIIEQVKNRNVPALKRFVENMSNGIFRLQYGAYYSVICQECMPFNSLQAFEDASAKSWQGVTFYKDEFSICKLWNAGPFRAEDTAAVHSDIPVLILSGEMDPIAAVAGAELAHRSLPRSFLYVLEGTGHFVVNETTTRLINRFLANPEQAPDGQHVITQPGIPFVTNVHISDGVVAFAPRLPLQRQNWLYTAWLVLLIVLPGVSLWLATRAYRRYKHAGKSRLTFYLMLLNVLLGLVFLVAIITAIVSTSRANFRILGFGLPEQYAIALMLPYAMLAICFVLALLWLSGRKKYRTDKWYLSYLLLQAPFICFVVYFGLFY</sequence>
<dbReference type="Pfam" id="PF08386">
    <property type="entry name" value="Abhydrolase_4"/>
    <property type="match status" value="1"/>
</dbReference>
<feature type="chain" id="PRO_5012007091" evidence="2">
    <location>
        <begin position="24"/>
        <end position="650"/>
    </location>
</feature>
<dbReference type="Proteomes" id="UP000190367">
    <property type="component" value="Unassembled WGS sequence"/>
</dbReference>
<organism evidence="5 6">
    <name type="scientific">Chitinophaga eiseniae</name>
    <dbReference type="NCBI Taxonomy" id="634771"/>
    <lineage>
        <taxon>Bacteria</taxon>
        <taxon>Pseudomonadati</taxon>
        <taxon>Bacteroidota</taxon>
        <taxon>Chitinophagia</taxon>
        <taxon>Chitinophagales</taxon>
        <taxon>Chitinophagaceae</taxon>
        <taxon>Chitinophaga</taxon>
    </lineage>
</organism>
<feature type="transmembrane region" description="Helical" evidence="1">
    <location>
        <begin position="629"/>
        <end position="648"/>
    </location>
</feature>
<dbReference type="PANTHER" id="PTHR43798:SF27">
    <property type="entry name" value="HYDROLASE ALPHA_BETA HYDROLASE FOLD FAMILY"/>
    <property type="match status" value="1"/>
</dbReference>
<evidence type="ECO:0000259" key="3">
    <source>
        <dbReference type="Pfam" id="PF00561"/>
    </source>
</evidence>
<dbReference type="SUPFAM" id="SSF53474">
    <property type="entry name" value="alpha/beta-Hydrolases"/>
    <property type="match status" value="1"/>
</dbReference>
<feature type="signal peptide" evidence="2">
    <location>
        <begin position="1"/>
        <end position="23"/>
    </location>
</feature>
<keyword evidence="2" id="KW-0732">Signal</keyword>
<accession>A0A1T4U753</accession>
<feature type="domain" description="AB hydrolase-1" evidence="3">
    <location>
        <begin position="92"/>
        <end position="240"/>
    </location>
</feature>
<dbReference type="STRING" id="634771.SAMN04488128_11227"/>
<dbReference type="AlphaFoldDB" id="A0A1T4U753"/>
<dbReference type="PANTHER" id="PTHR43798">
    <property type="entry name" value="MONOACYLGLYCEROL LIPASE"/>
    <property type="match status" value="1"/>
</dbReference>
<feature type="transmembrane region" description="Helical" evidence="1">
    <location>
        <begin position="554"/>
        <end position="577"/>
    </location>
</feature>
<feature type="transmembrane region" description="Helical" evidence="1">
    <location>
        <begin position="518"/>
        <end position="542"/>
    </location>
</feature>
<dbReference type="GO" id="GO:0016020">
    <property type="term" value="C:membrane"/>
    <property type="evidence" value="ECO:0007669"/>
    <property type="project" value="TreeGrafter"/>
</dbReference>
<gene>
    <name evidence="5" type="ORF">SAMN04488128_11227</name>
</gene>
<dbReference type="RefSeq" id="WP_159456275.1">
    <property type="nucleotide sequence ID" value="NZ_FUWZ01000012.1"/>
</dbReference>
<dbReference type="InterPro" id="IPR000073">
    <property type="entry name" value="AB_hydrolase_1"/>
</dbReference>
<keyword evidence="1" id="KW-0812">Transmembrane</keyword>
<keyword evidence="1" id="KW-0472">Membrane</keyword>
<name>A0A1T4U753_9BACT</name>
<keyword evidence="6" id="KW-1185">Reference proteome</keyword>
<dbReference type="InterPro" id="IPR029058">
    <property type="entry name" value="AB_hydrolase_fold"/>
</dbReference>
<feature type="transmembrane region" description="Helical" evidence="1">
    <location>
        <begin position="597"/>
        <end position="617"/>
    </location>
</feature>
<feature type="domain" description="Peptidase S33 tripeptidyl aminopeptidase-like C-terminal" evidence="4">
    <location>
        <begin position="396"/>
        <end position="479"/>
    </location>
</feature>